<dbReference type="Proteomes" id="UP001642484">
    <property type="component" value="Unassembled WGS sequence"/>
</dbReference>
<evidence type="ECO:0000259" key="2">
    <source>
        <dbReference type="Pfam" id="PF00005"/>
    </source>
</evidence>
<dbReference type="SUPFAM" id="SSF52540">
    <property type="entry name" value="P-loop containing nucleoside triphosphate hydrolases"/>
    <property type="match status" value="1"/>
</dbReference>
<keyword evidence="4" id="KW-1185">Reference proteome</keyword>
<dbReference type="PANTHER" id="PTHR19211">
    <property type="entry name" value="ATP-BINDING TRANSPORT PROTEIN-RELATED"/>
    <property type="match status" value="1"/>
</dbReference>
<dbReference type="EMBL" id="CAXAMN010003558">
    <property type="protein sequence ID" value="CAK9005147.1"/>
    <property type="molecule type" value="Genomic_DNA"/>
</dbReference>
<comment type="caution">
    <text evidence="3">The sequence shown here is derived from an EMBL/GenBank/DDBJ whole genome shotgun (WGS) entry which is preliminary data.</text>
</comment>
<evidence type="ECO:0000313" key="4">
    <source>
        <dbReference type="Proteomes" id="UP001642484"/>
    </source>
</evidence>
<protein>
    <recommendedName>
        <fullName evidence="2">ABC transporter domain-containing protein</fullName>
    </recommendedName>
</protein>
<proteinExistence type="predicted"/>
<organism evidence="3 4">
    <name type="scientific">Durusdinium trenchii</name>
    <dbReference type="NCBI Taxonomy" id="1381693"/>
    <lineage>
        <taxon>Eukaryota</taxon>
        <taxon>Sar</taxon>
        <taxon>Alveolata</taxon>
        <taxon>Dinophyceae</taxon>
        <taxon>Suessiales</taxon>
        <taxon>Symbiodiniaceae</taxon>
        <taxon>Durusdinium</taxon>
    </lineage>
</organism>
<keyword evidence="1" id="KW-0677">Repeat</keyword>
<accession>A0ABP0IRD8</accession>
<name>A0ABP0IRD8_9DINO</name>
<dbReference type="Pfam" id="PF00005">
    <property type="entry name" value="ABC_tran"/>
    <property type="match status" value="1"/>
</dbReference>
<dbReference type="InterPro" id="IPR050611">
    <property type="entry name" value="ABCF"/>
</dbReference>
<sequence length="213" mass="23742">MERIADGAIAELANSKLRFVHIRHEALEERSDVSQTALDYAWQVVGQDAPLHAALDEVGFTDELRMKPVCELSGGWRVRLLLATAVARAADVLLLDEPTNHLDSQAVSWLVSYLNHRKSTSVVVSHDALFLDQICTDIIHFDECQLKYYRGNFSVFQQQAPQFHPRDLLKVRSESQPEMASVRKAVPTPQGGYRMALPVPGKEACVGAEGCLF</sequence>
<feature type="domain" description="ABC transporter" evidence="2">
    <location>
        <begin position="26"/>
        <end position="100"/>
    </location>
</feature>
<evidence type="ECO:0000256" key="1">
    <source>
        <dbReference type="ARBA" id="ARBA00022737"/>
    </source>
</evidence>
<dbReference type="InterPro" id="IPR003439">
    <property type="entry name" value="ABC_transporter-like_ATP-bd"/>
</dbReference>
<reference evidence="3 4" key="1">
    <citation type="submission" date="2024-02" db="EMBL/GenBank/DDBJ databases">
        <authorList>
            <person name="Chen Y."/>
            <person name="Shah S."/>
            <person name="Dougan E. K."/>
            <person name="Thang M."/>
            <person name="Chan C."/>
        </authorList>
    </citation>
    <scope>NUCLEOTIDE SEQUENCE [LARGE SCALE GENOMIC DNA]</scope>
</reference>
<evidence type="ECO:0000313" key="3">
    <source>
        <dbReference type="EMBL" id="CAK9005147.1"/>
    </source>
</evidence>
<dbReference type="InterPro" id="IPR027417">
    <property type="entry name" value="P-loop_NTPase"/>
</dbReference>
<dbReference type="PANTHER" id="PTHR19211:SF14">
    <property type="entry name" value="ATP-BINDING CASSETTE SUB-FAMILY F MEMBER 1"/>
    <property type="match status" value="1"/>
</dbReference>
<gene>
    <name evidence="3" type="ORF">CCMP2556_LOCUS7957</name>
</gene>
<dbReference type="Gene3D" id="3.40.50.300">
    <property type="entry name" value="P-loop containing nucleotide triphosphate hydrolases"/>
    <property type="match status" value="1"/>
</dbReference>